<dbReference type="GO" id="GO:0004312">
    <property type="term" value="F:fatty acid synthase activity"/>
    <property type="evidence" value="ECO:0007669"/>
    <property type="project" value="TreeGrafter"/>
</dbReference>
<evidence type="ECO:0000256" key="1">
    <source>
        <dbReference type="ARBA" id="ARBA00022450"/>
    </source>
</evidence>
<keyword evidence="1" id="KW-0596">Phosphopantetheine</keyword>
<organism evidence="6">
    <name type="scientific">Chromera velia CCMP2878</name>
    <dbReference type="NCBI Taxonomy" id="1169474"/>
    <lineage>
        <taxon>Eukaryota</taxon>
        <taxon>Sar</taxon>
        <taxon>Alveolata</taxon>
        <taxon>Colpodellida</taxon>
        <taxon>Chromeraceae</taxon>
        <taxon>Chromera</taxon>
    </lineage>
</organism>
<dbReference type="SMART" id="SM00825">
    <property type="entry name" value="PKS_KS"/>
    <property type="match status" value="2"/>
</dbReference>
<accession>A0A0G4H0W3</accession>
<dbReference type="SUPFAM" id="SSF47336">
    <property type="entry name" value="ACP-like"/>
    <property type="match status" value="2"/>
</dbReference>
<dbReference type="InterPro" id="IPR016039">
    <property type="entry name" value="Thiolase-like"/>
</dbReference>
<keyword evidence="3" id="KW-0808">Transferase</keyword>
<dbReference type="PANTHER" id="PTHR43775">
    <property type="entry name" value="FATTY ACID SYNTHASE"/>
    <property type="match status" value="1"/>
</dbReference>
<dbReference type="PANTHER" id="PTHR43775:SF37">
    <property type="entry name" value="SI:DKEY-61P9.11"/>
    <property type="match status" value="1"/>
</dbReference>
<dbReference type="Gene3D" id="3.40.47.10">
    <property type="match status" value="2"/>
</dbReference>
<dbReference type="PROSITE" id="PS00455">
    <property type="entry name" value="AMP_BINDING"/>
    <property type="match status" value="1"/>
</dbReference>
<feature type="domain" description="Carrier" evidence="4">
    <location>
        <begin position="778"/>
        <end position="853"/>
    </location>
</feature>
<dbReference type="GO" id="GO:0006633">
    <property type="term" value="P:fatty acid biosynthetic process"/>
    <property type="evidence" value="ECO:0007669"/>
    <property type="project" value="InterPro"/>
</dbReference>
<evidence type="ECO:0000256" key="3">
    <source>
        <dbReference type="ARBA" id="ARBA00022679"/>
    </source>
</evidence>
<dbReference type="SMART" id="SM01294">
    <property type="entry name" value="PKS_PP_betabranch"/>
    <property type="match status" value="2"/>
</dbReference>
<dbReference type="InterPro" id="IPR000873">
    <property type="entry name" value="AMP-dep_synth/lig_dom"/>
</dbReference>
<dbReference type="GO" id="GO:0004315">
    <property type="term" value="F:3-oxoacyl-[acyl-carrier-protein] synthase activity"/>
    <property type="evidence" value="ECO:0007669"/>
    <property type="project" value="InterPro"/>
</dbReference>
<dbReference type="GO" id="GO:0031177">
    <property type="term" value="F:phosphopantetheine binding"/>
    <property type="evidence" value="ECO:0007669"/>
    <property type="project" value="InterPro"/>
</dbReference>
<dbReference type="Pfam" id="PF00550">
    <property type="entry name" value="PP-binding"/>
    <property type="match status" value="2"/>
</dbReference>
<dbReference type="PROSITE" id="PS52004">
    <property type="entry name" value="KS3_2"/>
    <property type="match status" value="2"/>
</dbReference>
<dbReference type="InterPro" id="IPR042099">
    <property type="entry name" value="ANL_N_sf"/>
</dbReference>
<dbReference type="PROSITE" id="PS00606">
    <property type="entry name" value="KS3_1"/>
    <property type="match status" value="1"/>
</dbReference>
<dbReference type="PROSITE" id="PS50075">
    <property type="entry name" value="CARRIER"/>
    <property type="match status" value="2"/>
</dbReference>
<dbReference type="Gene3D" id="3.30.300.30">
    <property type="match status" value="1"/>
</dbReference>
<evidence type="ECO:0008006" key="7">
    <source>
        <dbReference type="Google" id="ProtNLM"/>
    </source>
</evidence>
<evidence type="ECO:0000259" key="4">
    <source>
        <dbReference type="PROSITE" id="PS50075"/>
    </source>
</evidence>
<sequence length="1093" mass="118960">MITIDASRMRTAPSALEEIPKEAVETYQIPDIEPNDVMFLQFTSGSTSAPKGVMVTHGSLVQRIHQCLVSFGMDSSLDAPNTKENIQNYKMTEYDQLFKNRQEISRGVRGDAVRCFSWLPMYHDTGLIGFVCTPIFFGVQVYQMSPLDFIRRPHSWLWGMTKYKTLCCAAPNFAFEVVARKMPEAVFQKLDLRHVCAFLCGAEPVRALTIKRFCEVGPPSSSSPLVVVRFCALLSFQLPVKAAVVAAASTLLGKPPDKLPDFDAPLLELGVDSMGAVEFAEDVSKALELHLEPTLIFNYPTLNDICLFLVEQLEAGSGQGGEAQGGMGAGYSAEPVAVVGAACGLPGGIDSLGAFWDLLMNYGDANSDIPWSRWAVDDYYYADLDADAKMDVREGGFVDSAEMFDASFFRIGPSEAKAMFPQQRIMLEVAYESLHSAGYTKDSLMRQHVGVFVGCCANDWYQVAAQQGPHISTYSATSSSPSILSDRILYILGIHGPSCTIDTACSSSLFAINFALHHLRDGSCVAAAAGVNLILAPSVTIAFYEGDISTLNVPPSEEADPSKLCLVSCGKAFPGVTVRIVDPDKKKEMPENKTGEVWVLSASCTRGYFNLPDKTKETFYGQCTLAKGRPSENLYLRTGDSGFIHKGELFIAGRIKDMLIVRGRNYFPQDIEEAVEDCASVRKGCIACYSLDIGGTEKLGIAAEIKIEEGFIGWLSRLRPSMKKQYDEVCREIAKAVSAKIGLPVFGCWLLKPRVLPKTSAGKVHRSCSRVLLPDNQTKVKAAVVAAASELLGKPPDKLPDFDAPLLELGVDSMGAVEFAEDVSKALELHLEPTLIFNYPTLNDICLFLVEQQPVAVVGAACGLPGGIDSLGAFWDLLMNYGDAISEIPRSRWDVDDYYYADLDADAKMDVREGGFVDSAEMFDASFFRIGPSEAKAMYPQQRIMLEVAYESLHSAGYTKDSLMRQHVGVFVGCCANDWYQVAAQQGPHISTYPATSSSPSILSNRISYILGIHGPSCTIDTACSSSLFAINLALHHLRDGSFVAATAGGVNLNQILAPSVTIAFCEVGPPFSSSPLLLSDLLWSPLLEHTQR</sequence>
<proteinExistence type="predicted"/>
<dbReference type="Gene3D" id="1.10.1200.10">
    <property type="entry name" value="ACP-like"/>
    <property type="match status" value="2"/>
</dbReference>
<dbReference type="InterPro" id="IPR014030">
    <property type="entry name" value="Ketoacyl_synth_N"/>
</dbReference>
<protein>
    <recommendedName>
        <fullName evidence="7">Carrier domain-containing protein</fullName>
    </recommendedName>
</protein>
<feature type="domain" description="Ketosynthase family 3 (KS3)" evidence="5">
    <location>
        <begin position="333"/>
        <end position="530"/>
    </location>
</feature>
<evidence type="ECO:0000259" key="5">
    <source>
        <dbReference type="PROSITE" id="PS52004"/>
    </source>
</evidence>
<dbReference type="InterPro" id="IPR020841">
    <property type="entry name" value="PKS_Beta-ketoAc_synthase_dom"/>
</dbReference>
<dbReference type="SUPFAM" id="SSF53901">
    <property type="entry name" value="Thiolase-like"/>
    <property type="match status" value="2"/>
</dbReference>
<name>A0A0G4H0W3_9ALVE</name>
<dbReference type="CDD" id="cd00833">
    <property type="entry name" value="PKS"/>
    <property type="match status" value="2"/>
</dbReference>
<dbReference type="AlphaFoldDB" id="A0A0G4H0W3"/>
<dbReference type="InterPro" id="IPR036736">
    <property type="entry name" value="ACP-like_sf"/>
</dbReference>
<feature type="domain" description="Ketosynthase family 3 (KS3)" evidence="5">
    <location>
        <begin position="852"/>
        <end position="1093"/>
    </location>
</feature>
<gene>
    <name evidence="6" type="ORF">Cvel_24220</name>
</gene>
<dbReference type="InterPro" id="IPR018201">
    <property type="entry name" value="Ketoacyl_synth_AS"/>
</dbReference>
<keyword evidence="2" id="KW-0597">Phosphoprotein</keyword>
<dbReference type="SUPFAM" id="SSF56801">
    <property type="entry name" value="Acetyl-CoA synthetase-like"/>
    <property type="match status" value="2"/>
</dbReference>
<dbReference type="InterPro" id="IPR009081">
    <property type="entry name" value="PP-bd_ACP"/>
</dbReference>
<feature type="domain" description="Carrier" evidence="4">
    <location>
        <begin position="238"/>
        <end position="313"/>
    </location>
</feature>
<dbReference type="InterPro" id="IPR050091">
    <property type="entry name" value="PKS_NRPS_Biosynth_Enz"/>
</dbReference>
<evidence type="ECO:0000313" key="6">
    <source>
        <dbReference type="EMBL" id="CEM37057.1"/>
    </source>
</evidence>
<dbReference type="InterPro" id="IPR020806">
    <property type="entry name" value="PKS_PP-bd"/>
</dbReference>
<reference evidence="6" key="1">
    <citation type="submission" date="2014-11" db="EMBL/GenBank/DDBJ databases">
        <authorList>
            <person name="Otto D Thomas"/>
            <person name="Naeem Raeece"/>
        </authorList>
    </citation>
    <scope>NUCLEOTIDE SEQUENCE</scope>
</reference>
<dbReference type="Gene3D" id="3.40.50.12780">
    <property type="entry name" value="N-terminal domain of ligase-like"/>
    <property type="match status" value="3"/>
</dbReference>
<dbReference type="InterPro" id="IPR020845">
    <property type="entry name" value="AMP-binding_CS"/>
</dbReference>
<dbReference type="EMBL" id="CDMZ01001753">
    <property type="protein sequence ID" value="CEM37057.1"/>
    <property type="molecule type" value="Genomic_DNA"/>
</dbReference>
<dbReference type="SMART" id="SM00823">
    <property type="entry name" value="PKS_PP"/>
    <property type="match status" value="2"/>
</dbReference>
<dbReference type="Pfam" id="PF00109">
    <property type="entry name" value="ketoacyl-synt"/>
    <property type="match status" value="2"/>
</dbReference>
<dbReference type="Pfam" id="PF00501">
    <property type="entry name" value="AMP-binding"/>
    <property type="match status" value="2"/>
</dbReference>
<evidence type="ECO:0000256" key="2">
    <source>
        <dbReference type="ARBA" id="ARBA00022553"/>
    </source>
</evidence>
<dbReference type="InterPro" id="IPR045851">
    <property type="entry name" value="AMP-bd_C_sf"/>
</dbReference>